<feature type="signal peptide" evidence="3">
    <location>
        <begin position="1"/>
        <end position="19"/>
    </location>
</feature>
<dbReference type="PANTHER" id="PTHR15462">
    <property type="entry name" value="SERINE PROTEASE"/>
    <property type="match status" value="1"/>
</dbReference>
<feature type="chain" id="PRO_5046497902" description="V8-like Glu-specific endopeptidase" evidence="3">
    <location>
        <begin position="20"/>
        <end position="513"/>
    </location>
</feature>
<dbReference type="RefSeq" id="WP_344894434.1">
    <property type="nucleotide sequence ID" value="NZ_BAAAZP010000218.1"/>
</dbReference>
<keyword evidence="5" id="KW-1185">Reference proteome</keyword>
<evidence type="ECO:0000256" key="3">
    <source>
        <dbReference type="SAM" id="SignalP"/>
    </source>
</evidence>
<dbReference type="EMBL" id="BAAAZP010000218">
    <property type="protein sequence ID" value="GAA3712743.1"/>
    <property type="molecule type" value="Genomic_DNA"/>
</dbReference>
<dbReference type="Gene3D" id="2.40.10.10">
    <property type="entry name" value="Trypsin-like serine proteases"/>
    <property type="match status" value="2"/>
</dbReference>
<keyword evidence="1 3" id="KW-0732">Signal</keyword>
<evidence type="ECO:0008006" key="6">
    <source>
        <dbReference type="Google" id="ProtNLM"/>
    </source>
</evidence>
<evidence type="ECO:0000313" key="4">
    <source>
        <dbReference type="EMBL" id="GAA3712743.1"/>
    </source>
</evidence>
<proteinExistence type="predicted"/>
<comment type="caution">
    <text evidence="4">The sequence shown here is derived from an EMBL/GenBank/DDBJ whole genome shotgun (WGS) entry which is preliminary data.</text>
</comment>
<dbReference type="PANTHER" id="PTHR15462:SF19">
    <property type="entry name" value="PEPTIDASE S1 DOMAIN-CONTAINING PROTEIN"/>
    <property type="match status" value="1"/>
</dbReference>
<dbReference type="InterPro" id="IPR050966">
    <property type="entry name" value="Glutamyl_endopeptidase"/>
</dbReference>
<evidence type="ECO:0000313" key="5">
    <source>
        <dbReference type="Proteomes" id="UP001500902"/>
    </source>
</evidence>
<feature type="region of interest" description="Disordered" evidence="2">
    <location>
        <begin position="72"/>
        <end position="96"/>
    </location>
</feature>
<organism evidence="4 5">
    <name type="scientific">Nonomuraea antimicrobica</name>
    <dbReference type="NCBI Taxonomy" id="561173"/>
    <lineage>
        <taxon>Bacteria</taxon>
        <taxon>Bacillati</taxon>
        <taxon>Actinomycetota</taxon>
        <taxon>Actinomycetes</taxon>
        <taxon>Streptosporangiales</taxon>
        <taxon>Streptosporangiaceae</taxon>
        <taxon>Nonomuraea</taxon>
    </lineage>
</organism>
<evidence type="ECO:0000256" key="2">
    <source>
        <dbReference type="SAM" id="MobiDB-lite"/>
    </source>
</evidence>
<sequence length="513" mass="55756">MKRLLIPLVAAGLSAAALAAPATAQPNWVQDDLLPKPADAYSAAYFWLDSNGAALRKATQYNLDTKEVSKLVSSGGKGTPDGKPGMTGPTTAAKPAASKNVNLPKTIGKVFFLDKAGRYRWCSATSIQARNRNLVATAGHCVFESGEDVFRKWIFVPGYYQGRAPWGVYVGAYAFTAYDLDTYDDYDGDYAFVAVHNGFALASEREVVKSEFAAWAGDKWIKHEEIKKEEYDAGFDKYGPAGPYWSKDFDVTPEKVAHNYPGQKVLTRVEVTEASYAKAPKDTGSDVNGEQYVEDGPTPISQEEYKKLLAEKGDGKFLGKLAVTKDANGVETAWFKTSYYLKQWVKSGTTVRYFRDHYILGIAKDLGRLGDVVGGQGFAWNQPLGQQVTAFGYPSAPHPDGDRAFTGVTPKWCSGKTGTKSVQVNTFKVETHQVLKCSMTGGADGGPWLMKYDNSKRTGYVNGVTSVFADNDGNGRIDAISSAIFDGETADVYNKANYAATKSIVGPKGELLK</sequence>
<accession>A0ABP7E2B3</accession>
<dbReference type="InterPro" id="IPR043504">
    <property type="entry name" value="Peptidase_S1_PA_chymotrypsin"/>
</dbReference>
<dbReference type="InterPro" id="IPR009003">
    <property type="entry name" value="Peptidase_S1_PA"/>
</dbReference>
<gene>
    <name evidence="4" type="ORF">GCM10022224_092910</name>
</gene>
<name>A0ABP7E2B3_9ACTN</name>
<dbReference type="Proteomes" id="UP001500902">
    <property type="component" value="Unassembled WGS sequence"/>
</dbReference>
<reference evidence="5" key="1">
    <citation type="journal article" date="2019" name="Int. J. Syst. Evol. Microbiol.">
        <title>The Global Catalogue of Microorganisms (GCM) 10K type strain sequencing project: providing services to taxonomists for standard genome sequencing and annotation.</title>
        <authorList>
            <consortium name="The Broad Institute Genomics Platform"/>
            <consortium name="The Broad Institute Genome Sequencing Center for Infectious Disease"/>
            <person name="Wu L."/>
            <person name="Ma J."/>
        </authorList>
    </citation>
    <scope>NUCLEOTIDE SEQUENCE [LARGE SCALE GENOMIC DNA]</scope>
    <source>
        <strain evidence="5">JCM 16904</strain>
    </source>
</reference>
<dbReference type="SUPFAM" id="SSF50494">
    <property type="entry name" value="Trypsin-like serine proteases"/>
    <property type="match status" value="1"/>
</dbReference>
<protein>
    <recommendedName>
        <fullName evidence="6">V8-like Glu-specific endopeptidase</fullName>
    </recommendedName>
</protein>
<evidence type="ECO:0000256" key="1">
    <source>
        <dbReference type="ARBA" id="ARBA00022729"/>
    </source>
</evidence>